<sequence length="311" mass="34148">MADPAATLAPEVAAFRRFSRFYTSYIGALGPDHQGSAVSLTEMRVLYEIAHREGPTAKEISADMRVDPGYVSRLLKGFRAKGWVAAVPDATDGRVRRLSLTEAGRAAFTPMYDRANVVAAEALEALAPEDRRRLLSAMGTIQAIIDPTAAPAEPYLLRPHRPGDMGEVIAAHGRLYAAEYGFDMSFEALVARIAADFIDNFDPARHCCWIAERDGVVVGSVFIVDADETTAKLRMLFVDGRARGLGIGKRLTEEAMRFARSAGYSRMTLWTNDILTAAREIYRKAGFDHVASEPLNAFGVSMVAETWERDL</sequence>
<dbReference type="Pfam" id="PF00583">
    <property type="entry name" value="Acetyltransf_1"/>
    <property type="match status" value="1"/>
</dbReference>
<dbReference type="EMBL" id="FNBW01000020">
    <property type="protein sequence ID" value="SDG52201.1"/>
    <property type="molecule type" value="Genomic_DNA"/>
</dbReference>
<reference evidence="4 5" key="1">
    <citation type="submission" date="2016-10" db="EMBL/GenBank/DDBJ databases">
        <authorList>
            <person name="Varghese N."/>
            <person name="Submissions S."/>
        </authorList>
    </citation>
    <scope>NUCLEOTIDE SEQUENCE [LARGE SCALE GENOMIC DNA]</scope>
    <source>
        <strain evidence="4 5">DSM 18839</strain>
    </source>
</reference>
<dbReference type="OrthoDB" id="273614at2"/>
<dbReference type="PROSITE" id="PS51186">
    <property type="entry name" value="GNAT"/>
    <property type="match status" value="1"/>
</dbReference>
<dbReference type="Proteomes" id="UP000198615">
    <property type="component" value="Unassembled WGS sequence"/>
</dbReference>
<dbReference type="Gene3D" id="3.40.630.30">
    <property type="match status" value="1"/>
</dbReference>
<dbReference type="SMART" id="SM00347">
    <property type="entry name" value="HTH_MARR"/>
    <property type="match status" value="1"/>
</dbReference>
<dbReference type="AlphaFoldDB" id="A0A8G2BMA7"/>
<dbReference type="InterPro" id="IPR036390">
    <property type="entry name" value="WH_DNA-bd_sf"/>
</dbReference>
<dbReference type="InterPro" id="IPR016181">
    <property type="entry name" value="Acyl_CoA_acyltransferase"/>
</dbReference>
<evidence type="ECO:0000259" key="2">
    <source>
        <dbReference type="PROSITE" id="PS50995"/>
    </source>
</evidence>
<dbReference type="InterPro" id="IPR000835">
    <property type="entry name" value="HTH_MarR-typ"/>
</dbReference>
<name>A0A8G2BMA7_9PROT</name>
<dbReference type="RefSeq" id="WP_093154287.1">
    <property type="nucleotide sequence ID" value="NZ_FNBW01000020.1"/>
</dbReference>
<proteinExistence type="predicted"/>
<dbReference type="Pfam" id="PF12802">
    <property type="entry name" value="MarR_2"/>
    <property type="match status" value="1"/>
</dbReference>
<accession>A0A8G2BMA7</accession>
<dbReference type="PROSITE" id="PS50995">
    <property type="entry name" value="HTH_MARR_2"/>
    <property type="match status" value="1"/>
</dbReference>
<dbReference type="GO" id="GO:0003700">
    <property type="term" value="F:DNA-binding transcription factor activity"/>
    <property type="evidence" value="ECO:0007669"/>
    <property type="project" value="InterPro"/>
</dbReference>
<dbReference type="SUPFAM" id="SSF46785">
    <property type="entry name" value="Winged helix' DNA-binding domain"/>
    <property type="match status" value="1"/>
</dbReference>
<dbReference type="CDD" id="cd04301">
    <property type="entry name" value="NAT_SF"/>
    <property type="match status" value="1"/>
</dbReference>
<organism evidence="4 5">
    <name type="scientific">Thalassobaculum litoreum DSM 18839</name>
    <dbReference type="NCBI Taxonomy" id="1123362"/>
    <lineage>
        <taxon>Bacteria</taxon>
        <taxon>Pseudomonadati</taxon>
        <taxon>Pseudomonadota</taxon>
        <taxon>Alphaproteobacteria</taxon>
        <taxon>Rhodospirillales</taxon>
        <taxon>Thalassobaculaceae</taxon>
        <taxon>Thalassobaculum</taxon>
    </lineage>
</organism>
<dbReference type="InterPro" id="IPR050769">
    <property type="entry name" value="NAT_camello-type"/>
</dbReference>
<evidence type="ECO:0000259" key="3">
    <source>
        <dbReference type="PROSITE" id="PS51186"/>
    </source>
</evidence>
<feature type="domain" description="N-acetyltransferase" evidence="3">
    <location>
        <begin position="155"/>
        <end position="311"/>
    </location>
</feature>
<evidence type="ECO:0000313" key="4">
    <source>
        <dbReference type="EMBL" id="SDG52201.1"/>
    </source>
</evidence>
<feature type="domain" description="HTH marR-type" evidence="2">
    <location>
        <begin position="5"/>
        <end position="143"/>
    </location>
</feature>
<dbReference type="Gene3D" id="1.10.10.10">
    <property type="entry name" value="Winged helix-like DNA-binding domain superfamily/Winged helix DNA-binding domain"/>
    <property type="match status" value="1"/>
</dbReference>
<dbReference type="GO" id="GO:0008080">
    <property type="term" value="F:N-acetyltransferase activity"/>
    <property type="evidence" value="ECO:0007669"/>
    <property type="project" value="InterPro"/>
</dbReference>
<dbReference type="SUPFAM" id="SSF55729">
    <property type="entry name" value="Acyl-CoA N-acyltransferases (Nat)"/>
    <property type="match status" value="1"/>
</dbReference>
<gene>
    <name evidence="4" type="ORF">SAMN05660686_04703</name>
</gene>
<keyword evidence="1 4" id="KW-0808">Transferase</keyword>
<dbReference type="PANTHER" id="PTHR13947">
    <property type="entry name" value="GNAT FAMILY N-ACETYLTRANSFERASE"/>
    <property type="match status" value="1"/>
</dbReference>
<comment type="caution">
    <text evidence="4">The sequence shown here is derived from an EMBL/GenBank/DDBJ whole genome shotgun (WGS) entry which is preliminary data.</text>
</comment>
<dbReference type="InterPro" id="IPR036388">
    <property type="entry name" value="WH-like_DNA-bd_sf"/>
</dbReference>
<protein>
    <submittedName>
        <fullName evidence="4">Transcriptional regulator, MarR family with acetyltransferase activity</fullName>
    </submittedName>
</protein>
<evidence type="ECO:0000256" key="1">
    <source>
        <dbReference type="ARBA" id="ARBA00022679"/>
    </source>
</evidence>
<dbReference type="InterPro" id="IPR000182">
    <property type="entry name" value="GNAT_dom"/>
</dbReference>
<evidence type="ECO:0000313" key="5">
    <source>
        <dbReference type="Proteomes" id="UP000198615"/>
    </source>
</evidence>
<dbReference type="PANTHER" id="PTHR13947:SF37">
    <property type="entry name" value="LD18367P"/>
    <property type="match status" value="1"/>
</dbReference>
<keyword evidence="5" id="KW-1185">Reference proteome</keyword>